<protein>
    <submittedName>
        <fullName evidence="1">Putative zinc ribbon domain</fullName>
    </submittedName>
</protein>
<accession>A0A8S5U8U6</accession>
<evidence type="ECO:0000313" key="1">
    <source>
        <dbReference type="EMBL" id="DAF90905.1"/>
    </source>
</evidence>
<reference evidence="1" key="1">
    <citation type="journal article" date="2021" name="Proc. Natl. Acad. Sci. U.S.A.">
        <title>A Catalog of Tens of Thousands of Viruses from Human Metagenomes Reveals Hidden Associations with Chronic Diseases.</title>
        <authorList>
            <person name="Tisza M.J."/>
            <person name="Buck C.B."/>
        </authorList>
    </citation>
    <scope>NUCLEOTIDE SEQUENCE</scope>
    <source>
        <strain evidence="1">CtnMR5</strain>
    </source>
</reference>
<dbReference type="EMBL" id="BK016039">
    <property type="protein sequence ID" value="DAF90905.1"/>
    <property type="molecule type" value="Genomic_DNA"/>
</dbReference>
<name>A0A8S5U8U6_9CAUD</name>
<sequence>MSDKTITTDLICKSCGEKLTENNSYERADGISDFCIDCEEQLYNELAQINGYSLALFFMCIKFNVPLFPLLIPDDFAEENFIGANGRWTWYNNTLFESEKNIKEDGSIVEFKNGETYLFRIFGRNLTATDFSQFCKYEKERLAKIAGTEKQRAMWGTRRLWQNLDMTNEIYQELDRRYETKMARYKGITMDEMLADTLKKICKLEVAQEYLQSIGDAGSFDKIQRSIDSILASEQLRKKDEKPVESLRLDAMVLALEKAGLMESGELLPYDELVKALRDFTVKSKKYDYSLDVADQVILDVLNSMRANADEPLLTELEEKYATVDEYGEFEPEETEREKENKKFAGLTKVQITKSKRGS</sequence>
<organism evidence="1">
    <name type="scientific">Siphoviridae sp. ctnMR5</name>
    <dbReference type="NCBI Taxonomy" id="2825658"/>
    <lineage>
        <taxon>Viruses</taxon>
        <taxon>Duplodnaviria</taxon>
        <taxon>Heunggongvirae</taxon>
        <taxon>Uroviricota</taxon>
        <taxon>Caudoviricetes</taxon>
    </lineage>
</organism>
<proteinExistence type="predicted"/>